<proteinExistence type="predicted"/>
<dbReference type="AlphaFoldDB" id="A0A433SV65"/>
<accession>A0A433SV65</accession>
<keyword evidence="2" id="KW-1185">Reference proteome</keyword>
<protein>
    <submittedName>
        <fullName evidence="1">Uncharacterized protein</fullName>
    </submittedName>
</protein>
<name>A0A433SV65_ELYCH</name>
<evidence type="ECO:0000313" key="2">
    <source>
        <dbReference type="Proteomes" id="UP000271974"/>
    </source>
</evidence>
<comment type="caution">
    <text evidence="1">The sequence shown here is derived from an EMBL/GenBank/DDBJ whole genome shotgun (WGS) entry which is preliminary data.</text>
</comment>
<evidence type="ECO:0000313" key="1">
    <source>
        <dbReference type="EMBL" id="RUS73174.1"/>
    </source>
</evidence>
<dbReference type="EMBL" id="RQTK01000969">
    <property type="protein sequence ID" value="RUS73174.1"/>
    <property type="molecule type" value="Genomic_DNA"/>
</dbReference>
<gene>
    <name evidence="1" type="ORF">EGW08_019066</name>
</gene>
<reference evidence="1 2" key="1">
    <citation type="submission" date="2019-01" db="EMBL/GenBank/DDBJ databases">
        <title>A draft genome assembly of the solar-powered sea slug Elysia chlorotica.</title>
        <authorList>
            <person name="Cai H."/>
            <person name="Li Q."/>
            <person name="Fang X."/>
            <person name="Li J."/>
            <person name="Curtis N.E."/>
            <person name="Altenburger A."/>
            <person name="Shibata T."/>
            <person name="Feng M."/>
            <person name="Maeda T."/>
            <person name="Schwartz J.A."/>
            <person name="Shigenobu S."/>
            <person name="Lundholm N."/>
            <person name="Nishiyama T."/>
            <person name="Yang H."/>
            <person name="Hasebe M."/>
            <person name="Li S."/>
            <person name="Pierce S.K."/>
            <person name="Wang J."/>
        </authorList>
    </citation>
    <scope>NUCLEOTIDE SEQUENCE [LARGE SCALE GENOMIC DNA]</scope>
    <source>
        <strain evidence="1">EC2010</strain>
        <tissue evidence="1">Whole organism of an adult</tissue>
    </source>
</reference>
<dbReference type="Proteomes" id="UP000271974">
    <property type="component" value="Unassembled WGS sequence"/>
</dbReference>
<sequence length="111" mass="11985">CGVTCLSGLVFVSAPPAQYLCRDSPGPHWTPGLAVPRCGRSLPSDYTVHLDLNLSYQGSSRAHACLEEMERAVADLVLLKVQQTCLRGLILGNIRISPVTDIFTSDTPFAK</sequence>
<organism evidence="1 2">
    <name type="scientific">Elysia chlorotica</name>
    <name type="common">Eastern emerald elysia</name>
    <name type="synonym">Sea slug</name>
    <dbReference type="NCBI Taxonomy" id="188477"/>
    <lineage>
        <taxon>Eukaryota</taxon>
        <taxon>Metazoa</taxon>
        <taxon>Spiralia</taxon>
        <taxon>Lophotrochozoa</taxon>
        <taxon>Mollusca</taxon>
        <taxon>Gastropoda</taxon>
        <taxon>Heterobranchia</taxon>
        <taxon>Euthyneura</taxon>
        <taxon>Panpulmonata</taxon>
        <taxon>Sacoglossa</taxon>
        <taxon>Placobranchoidea</taxon>
        <taxon>Plakobranchidae</taxon>
        <taxon>Elysia</taxon>
    </lineage>
</organism>
<feature type="non-terminal residue" evidence="1">
    <location>
        <position position="111"/>
    </location>
</feature>
<feature type="non-terminal residue" evidence="1">
    <location>
        <position position="1"/>
    </location>
</feature>